<dbReference type="AlphaFoldDB" id="W1NUV5"/>
<evidence type="ECO:0000313" key="1">
    <source>
        <dbReference type="EMBL" id="ERN01412.1"/>
    </source>
</evidence>
<keyword evidence="2" id="KW-1185">Reference proteome</keyword>
<dbReference type="STRING" id="13333.W1NUV5"/>
<dbReference type="GO" id="GO:0005545">
    <property type="term" value="F:1-phosphatidylinositol binding"/>
    <property type="evidence" value="ECO:0000318"/>
    <property type="project" value="GO_Central"/>
</dbReference>
<dbReference type="EMBL" id="KI394767">
    <property type="protein sequence ID" value="ERN01412.1"/>
    <property type="molecule type" value="Genomic_DNA"/>
</dbReference>
<accession>W1NUV5</accession>
<name>W1NUV5_AMBTC</name>
<proteinExistence type="predicted"/>
<dbReference type="HOGENOM" id="CLU_1919866_0_0_1"/>
<sequence length="132" mass="14213">MKILKRATDAMKDKQSIYTARVARRLAFTHLDLEAAIMKATSHNSLDYKNSHSFYMGSNFPSLLSSLSLKGCKKLGCGSVYCSFMASFAQNLPISAGSDGSHLISPLSMTHASCLLSHGASAPLLVPTFLPQ</sequence>
<dbReference type="Proteomes" id="UP000017836">
    <property type="component" value="Unassembled WGS sequence"/>
</dbReference>
<organism evidence="1 2">
    <name type="scientific">Amborella trichopoda</name>
    <dbReference type="NCBI Taxonomy" id="13333"/>
    <lineage>
        <taxon>Eukaryota</taxon>
        <taxon>Viridiplantae</taxon>
        <taxon>Streptophyta</taxon>
        <taxon>Embryophyta</taxon>
        <taxon>Tracheophyta</taxon>
        <taxon>Spermatophyta</taxon>
        <taxon>Magnoliopsida</taxon>
        <taxon>Amborellales</taxon>
        <taxon>Amborellaceae</taxon>
        <taxon>Amborella</taxon>
    </lineage>
</organism>
<dbReference type="GO" id="GO:0000149">
    <property type="term" value="F:SNARE binding"/>
    <property type="evidence" value="ECO:0000318"/>
    <property type="project" value="GO_Central"/>
</dbReference>
<dbReference type="GO" id="GO:0032050">
    <property type="term" value="F:clathrin heavy chain binding"/>
    <property type="evidence" value="ECO:0000318"/>
    <property type="project" value="GO_Central"/>
</dbReference>
<dbReference type="GO" id="GO:0005546">
    <property type="term" value="F:phosphatidylinositol-4,5-bisphosphate binding"/>
    <property type="evidence" value="ECO:0000318"/>
    <property type="project" value="GO_Central"/>
</dbReference>
<protein>
    <submittedName>
        <fullName evidence="1">Uncharacterized protein</fullName>
    </submittedName>
</protein>
<reference evidence="2" key="1">
    <citation type="journal article" date="2013" name="Science">
        <title>The Amborella genome and the evolution of flowering plants.</title>
        <authorList>
            <consortium name="Amborella Genome Project"/>
        </authorList>
    </citation>
    <scope>NUCLEOTIDE SEQUENCE [LARGE SCALE GENOMIC DNA]</scope>
</reference>
<dbReference type="GO" id="GO:0030136">
    <property type="term" value="C:clathrin-coated vesicle"/>
    <property type="evidence" value="ECO:0000318"/>
    <property type="project" value="GO_Central"/>
</dbReference>
<dbReference type="GO" id="GO:0072583">
    <property type="term" value="P:clathrin-dependent endocytosis"/>
    <property type="evidence" value="ECO:0000318"/>
    <property type="project" value="GO_Central"/>
</dbReference>
<dbReference type="GO" id="GO:0006900">
    <property type="term" value="P:vesicle budding from membrane"/>
    <property type="evidence" value="ECO:0000318"/>
    <property type="project" value="GO_Central"/>
</dbReference>
<gene>
    <name evidence="1" type="ORF">AMTR_s00002p00264620</name>
</gene>
<dbReference type="Gramene" id="ERN01412">
    <property type="protein sequence ID" value="ERN01412"/>
    <property type="gene ID" value="AMTR_s00002p00264620"/>
</dbReference>
<dbReference type="GO" id="GO:0005905">
    <property type="term" value="C:clathrin-coated pit"/>
    <property type="evidence" value="ECO:0000318"/>
    <property type="project" value="GO_Central"/>
</dbReference>
<evidence type="ECO:0000313" key="2">
    <source>
        <dbReference type="Proteomes" id="UP000017836"/>
    </source>
</evidence>